<reference evidence="1 2" key="1">
    <citation type="journal article" date="2011" name="Front. Microbiol.">
        <title>Two Strains of Crocosphaera watsonii with Highly Conserved Genomes are Distinguished by Strain-Specific Features.</title>
        <authorList>
            <person name="Bench S.R."/>
            <person name="Ilikchyan I.N."/>
            <person name="Tripp H.J."/>
            <person name="Zehr J.P."/>
        </authorList>
    </citation>
    <scope>NUCLEOTIDE SEQUENCE [LARGE SCALE GENOMIC DNA]</scope>
    <source>
        <strain evidence="1 2">WH 0003</strain>
    </source>
</reference>
<name>G5JB26_CROWT</name>
<organism evidence="1 2">
    <name type="scientific">Crocosphaera watsonii WH 0003</name>
    <dbReference type="NCBI Taxonomy" id="423471"/>
    <lineage>
        <taxon>Bacteria</taxon>
        <taxon>Bacillati</taxon>
        <taxon>Cyanobacteriota</taxon>
        <taxon>Cyanophyceae</taxon>
        <taxon>Oscillatoriophycideae</taxon>
        <taxon>Chroococcales</taxon>
        <taxon>Aphanothecaceae</taxon>
        <taxon>Crocosphaera</taxon>
    </lineage>
</organism>
<protein>
    <submittedName>
        <fullName evidence="1">Uncharacterized protein</fullName>
    </submittedName>
</protein>
<evidence type="ECO:0000313" key="1">
    <source>
        <dbReference type="EMBL" id="EHJ10609.1"/>
    </source>
</evidence>
<dbReference type="PATRIC" id="fig|423471.3.peg.4344"/>
<dbReference type="AlphaFoldDB" id="G5JB26"/>
<evidence type="ECO:0000313" key="2">
    <source>
        <dbReference type="Proteomes" id="UP000003477"/>
    </source>
</evidence>
<comment type="caution">
    <text evidence="1">The sequence shown here is derived from an EMBL/GenBank/DDBJ whole genome shotgun (WGS) entry which is preliminary data.</text>
</comment>
<gene>
    <name evidence="1" type="ORF">CWATWH0003_4640</name>
</gene>
<dbReference type="EMBL" id="AESD01000698">
    <property type="protein sequence ID" value="EHJ10609.1"/>
    <property type="molecule type" value="Genomic_DNA"/>
</dbReference>
<dbReference type="Proteomes" id="UP000003477">
    <property type="component" value="Unassembled WGS sequence"/>
</dbReference>
<sequence length="72" mass="8438">MLFREASIHQGLRVILTIVKFSKLKRHLVLFKIYDQVTEPLPETKNESGRLKAIRRKAKYTIFANVLLQCPQ</sequence>
<accession>G5JB26</accession>
<proteinExistence type="predicted"/>